<sequence>MNAAFDFTTEAVLDWEIEQIHRALDQGQLLFSRHALNELFNDALTEDEALDAISFYDHVSKDFPNNEQGRAAGINFEQTVERGTLRVKVGWRGNYLVITSMIL</sequence>
<dbReference type="OrthoDB" id="71511at2"/>
<proteinExistence type="predicted"/>
<dbReference type="Proteomes" id="UP000316092">
    <property type="component" value="Unassembled WGS sequence"/>
</dbReference>
<keyword evidence="2" id="KW-1185">Reference proteome</keyword>
<name>A0A553UWP3_9DEIO</name>
<gene>
    <name evidence="1" type="ORF">FNU79_10330</name>
</gene>
<dbReference type="EMBL" id="VKDB01000010">
    <property type="protein sequence ID" value="TSA84622.1"/>
    <property type="molecule type" value="Genomic_DNA"/>
</dbReference>
<organism evidence="1 2">
    <name type="scientific">Deinococcus detaillensis</name>
    <dbReference type="NCBI Taxonomy" id="2592048"/>
    <lineage>
        <taxon>Bacteria</taxon>
        <taxon>Thermotogati</taxon>
        <taxon>Deinococcota</taxon>
        <taxon>Deinococci</taxon>
        <taxon>Deinococcales</taxon>
        <taxon>Deinococcaceae</taxon>
        <taxon>Deinococcus</taxon>
    </lineage>
</organism>
<comment type="caution">
    <text evidence="1">The sequence shown here is derived from an EMBL/GenBank/DDBJ whole genome shotgun (WGS) entry which is preliminary data.</text>
</comment>
<dbReference type="RefSeq" id="WP_143720773.1">
    <property type="nucleotide sequence ID" value="NZ_VKDB01000010.1"/>
</dbReference>
<evidence type="ECO:0000313" key="2">
    <source>
        <dbReference type="Proteomes" id="UP000316092"/>
    </source>
</evidence>
<reference evidence="1 2" key="1">
    <citation type="submission" date="2019-07" db="EMBL/GenBank/DDBJ databases">
        <title>Deinococcus detaillus sp. nov., isolated from humus soil in Antarctica.</title>
        <authorList>
            <person name="Zhang K."/>
        </authorList>
    </citation>
    <scope>NUCLEOTIDE SEQUENCE [LARGE SCALE GENOMIC DNA]</scope>
    <source>
        <strain evidence="1 2">H1</strain>
    </source>
</reference>
<protein>
    <recommendedName>
        <fullName evidence="3">DUF4258 domain-containing protein</fullName>
    </recommendedName>
</protein>
<accession>A0A553UWP3</accession>
<evidence type="ECO:0000313" key="1">
    <source>
        <dbReference type="EMBL" id="TSA84622.1"/>
    </source>
</evidence>
<evidence type="ECO:0008006" key="3">
    <source>
        <dbReference type="Google" id="ProtNLM"/>
    </source>
</evidence>
<dbReference type="AlphaFoldDB" id="A0A553UWP3"/>